<evidence type="ECO:0000256" key="3">
    <source>
        <dbReference type="ARBA" id="ARBA00018987"/>
    </source>
</evidence>
<dbReference type="FunCoup" id="A0A671V2V1">
    <property type="interactions" value="383"/>
</dbReference>
<dbReference type="Pfam" id="PF08585">
    <property type="entry name" value="RMI1_N_C"/>
    <property type="match status" value="1"/>
</dbReference>
<feature type="compositionally biased region" description="Basic and acidic residues" evidence="7">
    <location>
        <begin position="460"/>
        <end position="474"/>
    </location>
</feature>
<dbReference type="InterPro" id="IPR044881">
    <property type="entry name" value="RMI1_N_N_sf"/>
</dbReference>
<feature type="compositionally biased region" description="Polar residues" evidence="7">
    <location>
        <begin position="354"/>
        <end position="385"/>
    </location>
</feature>
<evidence type="ECO:0000313" key="11">
    <source>
        <dbReference type="Ensembl" id="ENSSAUP00010020584.1"/>
    </source>
</evidence>
<organism evidence="11 12">
    <name type="scientific">Sparus aurata</name>
    <name type="common">Gilthead sea bream</name>
    <dbReference type="NCBI Taxonomy" id="8175"/>
    <lineage>
        <taxon>Eukaryota</taxon>
        <taxon>Metazoa</taxon>
        <taxon>Chordata</taxon>
        <taxon>Craniata</taxon>
        <taxon>Vertebrata</taxon>
        <taxon>Euteleostomi</taxon>
        <taxon>Actinopterygii</taxon>
        <taxon>Neopterygii</taxon>
        <taxon>Teleostei</taxon>
        <taxon>Neoteleostei</taxon>
        <taxon>Acanthomorphata</taxon>
        <taxon>Eupercaria</taxon>
        <taxon>Spariformes</taxon>
        <taxon>Sparidae</taxon>
        <taxon>Sparus</taxon>
    </lineage>
</organism>
<dbReference type="RefSeq" id="XP_030271876.1">
    <property type="nucleotide sequence ID" value="XM_030416016.1"/>
</dbReference>
<feature type="domain" description="RecQ mediated genome instability protein 1 OB-fold" evidence="8">
    <location>
        <begin position="72"/>
        <end position="208"/>
    </location>
</feature>
<dbReference type="FunFam" id="2.40.50.770:FF:000002">
    <property type="entry name" value="recQ-mediated genome instability protein 1"/>
    <property type="match status" value="1"/>
</dbReference>
<protein>
    <recommendedName>
        <fullName evidence="3">RecQ-mediated genome instability protein 1</fullName>
    </recommendedName>
</protein>
<evidence type="ECO:0000259" key="9">
    <source>
        <dbReference type="Pfam" id="PF16099"/>
    </source>
</evidence>
<feature type="compositionally biased region" description="Low complexity" evidence="7">
    <location>
        <begin position="386"/>
        <end position="398"/>
    </location>
</feature>
<evidence type="ECO:0000259" key="8">
    <source>
        <dbReference type="Pfam" id="PF08585"/>
    </source>
</evidence>
<feature type="compositionally biased region" description="Acidic residues" evidence="7">
    <location>
        <begin position="330"/>
        <end position="341"/>
    </location>
</feature>
<dbReference type="Gene3D" id="1.10.8.1020">
    <property type="entry name" value="RecQ-mediated genome instability protein 1, N-terminal domain"/>
    <property type="match status" value="1"/>
</dbReference>
<evidence type="ECO:0000259" key="10">
    <source>
        <dbReference type="Pfam" id="PF21000"/>
    </source>
</evidence>
<feature type="domain" description="RMI1 N-terminal" evidence="10">
    <location>
        <begin position="16"/>
        <end position="66"/>
    </location>
</feature>
<reference evidence="11" key="2">
    <citation type="submission" date="2025-08" db="UniProtKB">
        <authorList>
            <consortium name="Ensembl"/>
        </authorList>
    </citation>
    <scope>IDENTIFICATION</scope>
</reference>
<feature type="compositionally biased region" description="Acidic residues" evidence="7">
    <location>
        <begin position="218"/>
        <end position="229"/>
    </location>
</feature>
<comment type="subcellular location">
    <subcellularLocation>
        <location evidence="1">Nucleus</location>
    </subcellularLocation>
</comment>
<dbReference type="Pfam" id="PF16099">
    <property type="entry name" value="RMI1_C"/>
    <property type="match status" value="1"/>
</dbReference>
<dbReference type="InterPro" id="IPR032199">
    <property type="entry name" value="RMI1_C"/>
</dbReference>
<feature type="domain" description="RecQ-mediated genome instability protein 1 C-terminal OB-fold" evidence="9">
    <location>
        <begin position="525"/>
        <end position="662"/>
    </location>
</feature>
<dbReference type="PANTHER" id="PTHR14790">
    <property type="entry name" value="RECQ-MEDIATED GENOME INSTABILITY PROTEIN 1 RMI1"/>
    <property type="match status" value="1"/>
</dbReference>
<dbReference type="Pfam" id="PF21000">
    <property type="entry name" value="RMI1_N_N"/>
    <property type="match status" value="1"/>
</dbReference>
<dbReference type="GO" id="GO:0006260">
    <property type="term" value="P:DNA replication"/>
    <property type="evidence" value="ECO:0007669"/>
    <property type="project" value="UniProtKB-KW"/>
</dbReference>
<dbReference type="GeneTree" id="ENSGT00940000161055"/>
<dbReference type="SMART" id="SM01161">
    <property type="entry name" value="DUF1767"/>
    <property type="match status" value="1"/>
</dbReference>
<feature type="region of interest" description="Disordered" evidence="7">
    <location>
        <begin position="297"/>
        <end position="341"/>
    </location>
</feature>
<keyword evidence="4" id="KW-0235">DNA replication</keyword>
<evidence type="ECO:0000256" key="6">
    <source>
        <dbReference type="ARBA" id="ARBA00024977"/>
    </source>
</evidence>
<dbReference type="GO" id="GO:0016604">
    <property type="term" value="C:nuclear body"/>
    <property type="evidence" value="ECO:0007669"/>
    <property type="project" value="TreeGrafter"/>
</dbReference>
<dbReference type="InParanoid" id="A0A671V2V1"/>
<evidence type="ECO:0000313" key="12">
    <source>
        <dbReference type="Proteomes" id="UP000472265"/>
    </source>
</evidence>
<reference evidence="11" key="3">
    <citation type="submission" date="2025-09" db="UniProtKB">
        <authorList>
            <consortium name="Ensembl"/>
        </authorList>
    </citation>
    <scope>IDENTIFICATION</scope>
</reference>
<dbReference type="GO" id="GO:0000712">
    <property type="term" value="P:resolution of meiotic recombination intermediates"/>
    <property type="evidence" value="ECO:0007669"/>
    <property type="project" value="TreeGrafter"/>
</dbReference>
<dbReference type="Proteomes" id="UP000472265">
    <property type="component" value="Chromosome 5"/>
</dbReference>
<comment type="similarity">
    <text evidence="2">Belongs to the RMI1 family.</text>
</comment>
<evidence type="ECO:0000256" key="1">
    <source>
        <dbReference type="ARBA" id="ARBA00004123"/>
    </source>
</evidence>
<feature type="region of interest" description="Disordered" evidence="7">
    <location>
        <begin position="218"/>
        <end position="245"/>
    </location>
</feature>
<dbReference type="GeneID" id="115581141"/>
<feature type="compositionally biased region" description="Basic and acidic residues" evidence="7">
    <location>
        <begin position="317"/>
        <end position="329"/>
    </location>
</feature>
<dbReference type="InterPro" id="IPR013894">
    <property type="entry name" value="RMI1_OB"/>
</dbReference>
<dbReference type="GO" id="GO:0000724">
    <property type="term" value="P:double-strand break repair via homologous recombination"/>
    <property type="evidence" value="ECO:0007669"/>
    <property type="project" value="TreeGrafter"/>
</dbReference>
<evidence type="ECO:0000256" key="4">
    <source>
        <dbReference type="ARBA" id="ARBA00022705"/>
    </source>
</evidence>
<feature type="compositionally biased region" description="Polar residues" evidence="7">
    <location>
        <begin position="475"/>
        <end position="501"/>
    </location>
</feature>
<dbReference type="FunFam" id="1.10.8.1020:FF:000001">
    <property type="entry name" value="RecQ-mediated genome instability protein 1"/>
    <property type="match status" value="1"/>
</dbReference>
<dbReference type="Gene3D" id="2.40.50.510">
    <property type="match status" value="1"/>
</dbReference>
<dbReference type="OMA" id="SATWHVK"/>
<dbReference type="OrthoDB" id="341511at2759"/>
<evidence type="ECO:0000256" key="7">
    <source>
        <dbReference type="SAM" id="MobiDB-lite"/>
    </source>
</evidence>
<dbReference type="CTD" id="80010"/>
<dbReference type="Gene3D" id="2.40.50.770">
    <property type="entry name" value="RecQ-mediated genome instability protein Rmi1, C-terminal domain"/>
    <property type="match status" value="1"/>
</dbReference>
<dbReference type="GO" id="GO:0000166">
    <property type="term" value="F:nucleotide binding"/>
    <property type="evidence" value="ECO:0007669"/>
    <property type="project" value="InterPro"/>
</dbReference>
<gene>
    <name evidence="11" type="primary">RMI1</name>
    <name evidence="11" type="synonym">rmi1</name>
</gene>
<keyword evidence="5" id="KW-0539">Nucleus</keyword>
<feature type="region of interest" description="Disordered" evidence="7">
    <location>
        <begin position="446"/>
        <end position="520"/>
    </location>
</feature>
<comment type="function">
    <text evidence="6">Essential component of the RMI complex, a complex that plays an important role in the processing of homologous recombination intermediates to limit DNA crossover formation in cells. Promotes TOP3A binding to double Holliday junctions (DHJ) and hence stimulates TOP3A-mediated dissolution. Required for BLM phosphorylation during mitosis. Within the BLM complex, required for BLM and TOP3A stability.</text>
</comment>
<evidence type="ECO:0000256" key="5">
    <source>
        <dbReference type="ARBA" id="ARBA00023242"/>
    </source>
</evidence>
<proteinExistence type="inferred from homology"/>
<feature type="region of interest" description="Disordered" evidence="7">
    <location>
        <begin position="354"/>
        <end position="420"/>
    </location>
</feature>
<name>A0A671V2V1_SPAAU</name>
<dbReference type="AlphaFoldDB" id="A0A671V2V1"/>
<dbReference type="Ensembl" id="ENSSAUT00010021749.1">
    <property type="protein sequence ID" value="ENSSAUP00010020584.1"/>
    <property type="gene ID" value="ENSSAUG00010009168.1"/>
</dbReference>
<accession>A0A671V2V1</accession>
<sequence>MAPEIQSVVRATQAWLQSSWHVRVPFAWLEACVEWLQEEAGGAGRLSQQQINQQAMDQWLQTDLRDLDHAVLPERLGQTQKTELTGTFCVQVDSLLDISQPAYGQLQKLKGTDCANDEVSAVTQATQRSWEARPTRMLLLEVTDGVQSLEAMEYQSIPELSTALRPGAKLQLRGQMVCRLGVLLLGPSNIKVLGGEVEDLADRNNQGRVLCRTLGLPEEEQQQQQEVEEAPPAPQQGVQEEEDLELDDAELLASLEAQEEVERVQVRPVQDSGYRTLSEISTQSSTVSTVRSFVSAASSRSGLTQGNRGGSVQGHGHSNELQDSDHNMADEDFPDEDFDDLPMDELDAVIFQESANVTDSSRGPQNNNRITGSSYRATEPQTAQKSSGSQLGSSSSRSTAHGSCARGPTAASPFSPASEPSREIEFVANDDFMDEDMDCFIDEVQTGRAGAPNQFPVQREPTRARESAAKKPDTSDSSCRPPNDSLKSVTPQGQSCTSSTAGFDRLSAKKDPQSHSTVPALTLTSPPFTYLCLLDETMSRPHPHTTEIRVKAFIVTLLGKLSSRNGLWHVSATISDGTGYLDVELSDEVLTGLLGFSVAEKGALKRDPARRGELDAGMRRCQEGLVDMCCVMTIAVKPDGGKAVVTKAEPINEKVLQELERRASDGRK</sequence>
<feature type="compositionally biased region" description="Low complexity" evidence="7">
    <location>
        <begin position="408"/>
        <end position="419"/>
    </location>
</feature>
<keyword evidence="12" id="KW-1185">Reference proteome</keyword>
<dbReference type="PANTHER" id="PTHR14790:SF15">
    <property type="entry name" value="RECQ-MEDIATED GENOME INSTABILITY PROTEIN 1"/>
    <property type="match status" value="1"/>
</dbReference>
<dbReference type="InterPro" id="IPR049363">
    <property type="entry name" value="RMI1_N"/>
</dbReference>
<reference evidence="11" key="1">
    <citation type="submission" date="2021-04" db="EMBL/GenBank/DDBJ databases">
        <authorList>
            <consortium name="Wellcome Sanger Institute Data Sharing"/>
        </authorList>
    </citation>
    <scope>NUCLEOTIDE SEQUENCE [LARGE SCALE GENOMIC DNA]</scope>
</reference>
<evidence type="ECO:0000256" key="2">
    <source>
        <dbReference type="ARBA" id="ARBA00006395"/>
    </source>
</evidence>
<dbReference type="InterPro" id="IPR042470">
    <property type="entry name" value="RMI1_N_C_sf"/>
</dbReference>
<dbReference type="GO" id="GO:0031422">
    <property type="term" value="C:RecQ family helicase-topoisomerase III complex"/>
    <property type="evidence" value="ECO:0007669"/>
    <property type="project" value="TreeGrafter"/>
</dbReference>
<dbReference type="RefSeq" id="XP_030271877.1">
    <property type="nucleotide sequence ID" value="XM_030416017.1"/>
</dbReference>